<dbReference type="Proteomes" id="UP001230328">
    <property type="component" value="Unassembled WGS sequence"/>
</dbReference>
<evidence type="ECO:0000313" key="1">
    <source>
        <dbReference type="EMBL" id="MDQ1022751.1"/>
    </source>
</evidence>
<keyword evidence="2" id="KW-1185">Reference proteome</keyword>
<proteinExistence type="predicted"/>
<comment type="caution">
    <text evidence="1">The sequence shown here is derived from an EMBL/GenBank/DDBJ whole genome shotgun (WGS) entry which is preliminary data.</text>
</comment>
<organism evidence="1 2">
    <name type="scientific">Streptomyces umbrinus</name>
    <dbReference type="NCBI Taxonomy" id="67370"/>
    <lineage>
        <taxon>Bacteria</taxon>
        <taxon>Bacillati</taxon>
        <taxon>Actinomycetota</taxon>
        <taxon>Actinomycetes</taxon>
        <taxon>Kitasatosporales</taxon>
        <taxon>Streptomycetaceae</taxon>
        <taxon>Streptomyces</taxon>
        <taxon>Streptomyces phaeochromogenes group</taxon>
    </lineage>
</organism>
<dbReference type="EMBL" id="JAUSZI010000002">
    <property type="protein sequence ID" value="MDQ1022751.1"/>
    <property type="molecule type" value="Genomic_DNA"/>
</dbReference>
<sequence length="33" mass="3199">MVGGVAAGLAGQFDVPCAVGEFVEDTVSARSGT</sequence>
<accession>A0ABU0SJ90</accession>
<evidence type="ECO:0000313" key="2">
    <source>
        <dbReference type="Proteomes" id="UP001230328"/>
    </source>
</evidence>
<reference evidence="1 2" key="1">
    <citation type="submission" date="2023-07" db="EMBL/GenBank/DDBJ databases">
        <title>Comparative genomics of wheat-associated soil bacteria to identify genetic determinants of phenazine resistance.</title>
        <authorList>
            <person name="Mouncey N."/>
        </authorList>
    </citation>
    <scope>NUCLEOTIDE SEQUENCE [LARGE SCALE GENOMIC DNA]</scope>
    <source>
        <strain evidence="1 2">V2I4</strain>
    </source>
</reference>
<name>A0ABU0SJ90_9ACTN</name>
<protein>
    <submittedName>
        <fullName evidence="1">Uncharacterized protein</fullName>
    </submittedName>
</protein>
<gene>
    <name evidence="1" type="ORF">QF035_000333</name>
</gene>